<keyword evidence="3 5" id="KW-0732">Signal</keyword>
<dbReference type="PANTHER" id="PTHR45938">
    <property type="entry name" value="ACP24A4-RELATED"/>
    <property type="match status" value="1"/>
</dbReference>
<reference evidence="8" key="1">
    <citation type="submission" date="2025-08" db="UniProtKB">
        <authorList>
            <consortium name="RefSeq"/>
        </authorList>
    </citation>
    <scope>IDENTIFICATION</scope>
    <source>
        <tissue evidence="8">Gonads</tissue>
    </source>
</reference>
<dbReference type="InterPro" id="IPR020901">
    <property type="entry name" value="Prtase_inh_Kunz-CS"/>
</dbReference>
<feature type="domain" description="BPTI/Kunitz inhibitor" evidence="6">
    <location>
        <begin position="81"/>
        <end position="133"/>
    </location>
</feature>
<dbReference type="CDD" id="cd00109">
    <property type="entry name" value="Kunitz-type"/>
    <property type="match status" value="3"/>
</dbReference>
<dbReference type="PROSITE" id="PS00280">
    <property type="entry name" value="BPTI_KUNITZ_1"/>
    <property type="match status" value="2"/>
</dbReference>
<dbReference type="Gene3D" id="4.10.410.10">
    <property type="entry name" value="Pancreatic trypsin inhibitor Kunitz domain"/>
    <property type="match status" value="3"/>
</dbReference>
<feature type="domain" description="BPTI/Kunitz inhibitor" evidence="6">
    <location>
        <begin position="201"/>
        <end position="251"/>
    </location>
</feature>
<evidence type="ECO:0000256" key="1">
    <source>
        <dbReference type="ARBA" id="ARBA00004613"/>
    </source>
</evidence>
<dbReference type="GeneID" id="106169564"/>
<dbReference type="FunFam" id="4.10.410.10:FF:000020">
    <property type="entry name" value="Collagen, type VI, alpha 3"/>
    <property type="match status" value="2"/>
</dbReference>
<dbReference type="STRING" id="7574.A0A1S3J2J5"/>
<dbReference type="InterPro" id="IPR036880">
    <property type="entry name" value="Kunitz_BPTI_sf"/>
</dbReference>
<dbReference type="Pfam" id="PF00014">
    <property type="entry name" value="Kunitz_BPTI"/>
    <property type="match status" value="3"/>
</dbReference>
<dbReference type="SUPFAM" id="SSF57362">
    <property type="entry name" value="BPTI-like"/>
    <property type="match status" value="3"/>
</dbReference>
<dbReference type="GO" id="GO:0048019">
    <property type="term" value="F:receptor antagonist activity"/>
    <property type="evidence" value="ECO:0007669"/>
    <property type="project" value="TreeGrafter"/>
</dbReference>
<keyword evidence="2" id="KW-0964">Secreted</keyword>
<dbReference type="Gene3D" id="2.10.25.10">
    <property type="entry name" value="Laminin"/>
    <property type="match status" value="5"/>
</dbReference>
<dbReference type="InterPro" id="IPR036084">
    <property type="entry name" value="Ser_inhib-like_sf"/>
</dbReference>
<protein>
    <submittedName>
        <fullName evidence="8">Papilin isoform X1</fullName>
    </submittedName>
</protein>
<dbReference type="OMA" id="PCEMNCA"/>
<sequence>MTRKSTLTILALAQVLSLSSTQWTYNTFGLRPYNSAYRPYTGAYARNTCLTLRCRLGTTCVDDAFYGARCVRSATPTKGQCEEATSLGSWCPQQFGQRYYYNAAAQKCMAFYYLGCGGTRNNFKTKSECESTCLSKSTTDSGLECSLPADSGTCYGYRTRYYYNPGSKQCQSFVYGGCGGNANNFASLATCQAKCVTKSECSLPADRGPCYGYMTRYRYNTASKQCQSFLYGGCGGNANNFVSMAACQAKCGVAQTSTDVSYFGGRGQFTPLQGNAAVFGIPRWQPTGAVSIGGPIKLQPARTCATMDCPFGHTCVEKDVQCIRAPCPKVSECILSSPEAETSSETGTEEPPSECTGGQVLQRCVSPCKQPTCRDQPQIHLWSCLKKCGELKCACPPEKPHFDSGVCKSSEECGREREENQAPTECPPGQVYKECPFICKPTCEDPNPECTDTTCPPPGCECSQFTPIFYNNKCISAAECPSPAERTDVSTETADPIPVKKPIASSNACPIQNQVYTQCSSNCDVSPSCQNPEPRCNTRICGPPRCECPKSAPILYDGKCITIADCKQLQAVVIMPMPHKPPQGHGTNGNNNQGDGSMTVLPMPDKNVLPASDDTVRPACPIPGQVWKRCTLSCDAVRSCDNPNPACANSCGPEGCECSQFSPYLHNGTCVSACPDESQMTSQNNECPIPGQQYQTCASMCPATCEMPNPICIKMCAPAQCQCVHPTPILKDGRCISEAECPTPSPLVAAGSCSGGMEWVECSSPCTKTCDNLGEACMDTCGPAKCQCPTGTVLHLDQCIPADKCPSS</sequence>
<dbReference type="InParanoid" id="A0A1S3J2J5"/>
<evidence type="ECO:0000256" key="3">
    <source>
        <dbReference type="ARBA" id="ARBA00022729"/>
    </source>
</evidence>
<dbReference type="InterPro" id="IPR002223">
    <property type="entry name" value="Kunitz_BPTI"/>
</dbReference>
<comment type="subcellular location">
    <subcellularLocation>
        <location evidence="1">Secreted</location>
    </subcellularLocation>
</comment>
<evidence type="ECO:0000256" key="4">
    <source>
        <dbReference type="ARBA" id="ARBA00023157"/>
    </source>
</evidence>
<dbReference type="KEGG" id="lak:106169564"/>
<accession>A0A1S3J2J5</accession>
<dbReference type="Proteomes" id="UP000085678">
    <property type="component" value="Unplaced"/>
</dbReference>
<evidence type="ECO:0000313" key="7">
    <source>
        <dbReference type="Proteomes" id="UP000085678"/>
    </source>
</evidence>
<dbReference type="PANTHER" id="PTHR45938:SF11">
    <property type="entry name" value="WAP, KAZAL, IMMUNOGLOBULIN, KUNITZ AND NTR DOMAIN-CONTAINING PROTEIN 2-LIKE"/>
    <property type="match status" value="1"/>
</dbReference>
<dbReference type="GO" id="GO:0005615">
    <property type="term" value="C:extracellular space"/>
    <property type="evidence" value="ECO:0007669"/>
    <property type="project" value="TreeGrafter"/>
</dbReference>
<evidence type="ECO:0000313" key="8">
    <source>
        <dbReference type="RefSeq" id="XP_013404506.1"/>
    </source>
</evidence>
<dbReference type="InterPro" id="IPR002919">
    <property type="entry name" value="TIL_dom"/>
</dbReference>
<proteinExistence type="predicted"/>
<organism evidence="7 8">
    <name type="scientific">Lingula anatina</name>
    <name type="common">Brachiopod</name>
    <name type="synonym">Lingula unguis</name>
    <dbReference type="NCBI Taxonomy" id="7574"/>
    <lineage>
        <taxon>Eukaryota</taxon>
        <taxon>Metazoa</taxon>
        <taxon>Spiralia</taxon>
        <taxon>Lophotrochozoa</taxon>
        <taxon>Brachiopoda</taxon>
        <taxon>Linguliformea</taxon>
        <taxon>Lingulata</taxon>
        <taxon>Lingulida</taxon>
        <taxon>Linguloidea</taxon>
        <taxon>Lingulidae</taxon>
        <taxon>Lingula</taxon>
    </lineage>
</organism>
<evidence type="ECO:0000259" key="6">
    <source>
        <dbReference type="PROSITE" id="PS50279"/>
    </source>
</evidence>
<dbReference type="RefSeq" id="XP_013404506.1">
    <property type="nucleotide sequence ID" value="XM_013549052.1"/>
</dbReference>
<evidence type="ECO:0000256" key="5">
    <source>
        <dbReference type="SAM" id="SignalP"/>
    </source>
</evidence>
<dbReference type="Pfam" id="PF01826">
    <property type="entry name" value="TIL"/>
    <property type="match status" value="1"/>
</dbReference>
<feature type="signal peptide" evidence="5">
    <location>
        <begin position="1"/>
        <end position="21"/>
    </location>
</feature>
<feature type="domain" description="BPTI/Kunitz inhibitor" evidence="6">
    <location>
        <begin position="145"/>
        <end position="195"/>
    </location>
</feature>
<dbReference type="SMART" id="SM00274">
    <property type="entry name" value="FOLN"/>
    <property type="match status" value="2"/>
</dbReference>
<dbReference type="AlphaFoldDB" id="A0A1S3J2J5"/>
<dbReference type="OrthoDB" id="4473401at2759"/>
<dbReference type="InterPro" id="IPR003645">
    <property type="entry name" value="Fol_N"/>
</dbReference>
<evidence type="ECO:0000256" key="2">
    <source>
        <dbReference type="ARBA" id="ARBA00022525"/>
    </source>
</evidence>
<gene>
    <name evidence="8" type="primary">LOC106169564</name>
</gene>
<dbReference type="PRINTS" id="PR00759">
    <property type="entry name" value="BASICPTASE"/>
</dbReference>
<dbReference type="SMART" id="SM00131">
    <property type="entry name" value="KU"/>
    <property type="match status" value="3"/>
</dbReference>
<dbReference type="CDD" id="cd19941">
    <property type="entry name" value="TIL"/>
    <property type="match status" value="3"/>
</dbReference>
<dbReference type="PROSITE" id="PS50279">
    <property type="entry name" value="BPTI_KUNITZ_2"/>
    <property type="match status" value="3"/>
</dbReference>
<dbReference type="GO" id="GO:0004867">
    <property type="term" value="F:serine-type endopeptidase inhibitor activity"/>
    <property type="evidence" value="ECO:0007669"/>
    <property type="project" value="InterPro"/>
</dbReference>
<keyword evidence="4" id="KW-1015">Disulfide bond</keyword>
<dbReference type="GO" id="GO:0050431">
    <property type="term" value="F:transforming growth factor beta binding"/>
    <property type="evidence" value="ECO:0007669"/>
    <property type="project" value="TreeGrafter"/>
</dbReference>
<feature type="chain" id="PRO_5010215530" evidence="5">
    <location>
        <begin position="22"/>
        <end position="808"/>
    </location>
</feature>
<name>A0A1S3J2J5_LINAN</name>
<dbReference type="SUPFAM" id="SSF57567">
    <property type="entry name" value="Serine protease inhibitors"/>
    <property type="match status" value="2"/>
</dbReference>
<keyword evidence="7" id="KW-1185">Reference proteome</keyword>